<feature type="transmembrane region" description="Helical" evidence="1">
    <location>
        <begin position="361"/>
        <end position="380"/>
    </location>
</feature>
<feature type="transmembrane region" description="Helical" evidence="1">
    <location>
        <begin position="21"/>
        <end position="39"/>
    </location>
</feature>
<dbReference type="InterPro" id="IPR002541">
    <property type="entry name" value="Cyt_c_assembly"/>
</dbReference>
<feature type="transmembrane region" description="Helical" evidence="1">
    <location>
        <begin position="498"/>
        <end position="518"/>
    </location>
</feature>
<dbReference type="RefSeq" id="YP_004841729.1">
    <property type="nucleotide sequence ID" value="NC_015981.1"/>
</dbReference>
<feature type="transmembrane region" description="Helical" evidence="1">
    <location>
        <begin position="266"/>
        <end position="287"/>
    </location>
</feature>
<dbReference type="Pfam" id="PF01578">
    <property type="entry name" value="Cytochrom_C_asm"/>
    <property type="match status" value="1"/>
</dbReference>
<feature type="transmembrane region" description="Helical" evidence="1">
    <location>
        <begin position="51"/>
        <end position="75"/>
    </location>
</feature>
<feature type="domain" description="Cytochrome c assembly protein" evidence="2">
    <location>
        <begin position="68"/>
        <end position="248"/>
    </location>
</feature>
<feature type="transmembrane region" description="Helical" evidence="1">
    <location>
        <begin position="224"/>
        <end position="246"/>
    </location>
</feature>
<evidence type="ECO:0000259" key="2">
    <source>
        <dbReference type="Pfam" id="PF01578"/>
    </source>
</evidence>
<dbReference type="GeneID" id="11122998"/>
<keyword evidence="1" id="KW-0472">Membrane</keyword>
<sequence>MFKLISLIFLYLLFFLKKNKNYFYLYIILEFFILLMGFNNLDFRQYSYYHIIVNYLINFNYNLIIILFFICYYLIIFKQNNKIIKSIVLYFIFFIYNDYIINHNNLIILNHSNLNINLTNGLFYIHPLIIYLLYSYIIILFIFNLNLINNQFNKINICKYNIISSIINYNLIIIFIFLSYLVLVLGSIWALQELVWSNWWSWDPIEIINLIIYIYLLKISHKNFLLYYIQSYILNIFILTTIILFISTRYSIFNSIHNFLNIESNYQYFIFIFIIYILLYMFKFIKFIRYNILNIKNEIICNIFNIFNIYLIITLLLLFINIFKIIISLGVFTDKCIFMIMYFIIIIYIYYNIEFNKFFKFFNPFIFLFDFTNFILFINFKDNFIRLYKKSHIIYIFFLILILSNLNKLLIFEFKYLDYKEIVIHHYNNLLFFSYFLNFNYEFNIKQFNTNSILPVLYYSKSIIDLHNQYNIIFNNIFLISENFNILIFYVIKLSNYIILIFFFFKILIIFNYFKLLVI</sequence>
<feature type="transmembrane region" description="Helical" evidence="1">
    <location>
        <begin position="197"/>
        <end position="217"/>
    </location>
</feature>
<feature type="transmembrane region" description="Helical" evidence="1">
    <location>
        <begin position="128"/>
        <end position="148"/>
    </location>
</feature>
<reference evidence="3" key="1">
    <citation type="submission" date="2011-07" db="EMBL/GenBank/DDBJ databases">
        <authorList>
            <person name="Coyne R."/>
            <person name="Brami D."/>
            <person name="Johnson J."/>
            <person name="Hostetler J."/>
            <person name="Hannick L."/>
            <person name="Clark T."/>
            <person name="Cassidy-Hanley D."/>
            <person name="Inman J."/>
        </authorList>
    </citation>
    <scope>NUCLEOTIDE SEQUENCE</scope>
    <source>
        <strain evidence="3">G5</strain>
    </source>
</reference>
<organism evidence="3">
    <name type="scientific">Ichthyophthirius multifiliis</name>
    <name type="common">White spot disease agent</name>
    <name type="synonym">Ich</name>
    <dbReference type="NCBI Taxonomy" id="5932"/>
    <lineage>
        <taxon>Eukaryota</taxon>
        <taxon>Sar</taxon>
        <taxon>Alveolata</taxon>
        <taxon>Ciliophora</taxon>
        <taxon>Intramacronucleata</taxon>
        <taxon>Oligohymenophorea</taxon>
        <taxon>Hymenostomatida</taxon>
        <taxon>Ophryoglenina</taxon>
        <taxon>Ichthyophthirius</taxon>
    </lineage>
</organism>
<proteinExistence type="predicted"/>
<dbReference type="EMBL" id="JN227086">
    <property type="protein sequence ID" value="AEL89271.1"/>
    <property type="molecule type" value="Genomic_DNA"/>
</dbReference>
<geneLocation type="mitochondrion" evidence="3"/>
<keyword evidence="1" id="KW-0812">Transmembrane</keyword>
<feature type="transmembrane region" description="Helical" evidence="1">
    <location>
        <begin position="326"/>
        <end position="349"/>
    </location>
</feature>
<dbReference type="GO" id="GO:0017004">
    <property type="term" value="P:cytochrome complex assembly"/>
    <property type="evidence" value="ECO:0007669"/>
    <property type="project" value="InterPro"/>
</dbReference>
<gene>
    <name evidence="3" type="ORF">IMG5_M206967</name>
</gene>
<feature type="transmembrane region" description="Helical" evidence="1">
    <location>
        <begin position="169"/>
        <end position="191"/>
    </location>
</feature>
<dbReference type="GO" id="GO:0020037">
    <property type="term" value="F:heme binding"/>
    <property type="evidence" value="ECO:0007669"/>
    <property type="project" value="InterPro"/>
</dbReference>
<protein>
    <submittedName>
        <fullName evidence="3">Heme maturase</fullName>
    </submittedName>
</protein>
<feature type="transmembrane region" description="Helical" evidence="1">
    <location>
        <begin position="472"/>
        <end position="492"/>
    </location>
</feature>
<name>G1FLC9_ICHMU</name>
<feature type="transmembrane region" description="Helical" evidence="1">
    <location>
        <begin position="392"/>
        <end position="411"/>
    </location>
</feature>
<dbReference type="AlphaFoldDB" id="G1FLC9"/>
<evidence type="ECO:0000313" key="3">
    <source>
        <dbReference type="EMBL" id="AEL89271.1"/>
    </source>
</evidence>
<evidence type="ECO:0000256" key="1">
    <source>
        <dbReference type="SAM" id="Phobius"/>
    </source>
</evidence>
<feature type="transmembrane region" description="Helical" evidence="1">
    <location>
        <begin position="87"/>
        <end position="108"/>
    </location>
</feature>
<keyword evidence="3" id="KW-0496">Mitochondrion</keyword>
<accession>G1FLC9</accession>
<keyword evidence="1" id="KW-1133">Transmembrane helix</keyword>
<feature type="transmembrane region" description="Helical" evidence="1">
    <location>
        <begin position="299"/>
        <end position="320"/>
    </location>
</feature>